<dbReference type="Pfam" id="PF13230">
    <property type="entry name" value="GATase_4"/>
    <property type="match status" value="1"/>
</dbReference>
<feature type="domain" description="Glutamine amidotransferase type-2" evidence="2">
    <location>
        <begin position="1"/>
        <end position="263"/>
    </location>
</feature>
<sequence>MCLLTYLPPGTAPDNDALTAGARVNRDGHGFAIVTDSNILVGHGMDAETVIAEFVRVRNDFPDGPALFHSRLATHGAISISNCHPFHLGRDQRTVLAHNGVLPRRVQPRGRDLRSDTRIAAEEYLPARPFGSLDTARGRRRLESWLGASKLILTTNPEYAAQGYIFNEHAGMWHGGIWYSNASYLPGHQASWVWMHTCGRCHTVDFARLGRYCGICGWCFWCTNPHPDCDCTPSPQVTATVTSISPPHRRGHQLAFLPTAGDP</sequence>
<evidence type="ECO:0000256" key="1">
    <source>
        <dbReference type="ARBA" id="ARBA00022962"/>
    </source>
</evidence>
<dbReference type="InterPro" id="IPR026869">
    <property type="entry name" value="EgtC-like"/>
</dbReference>
<evidence type="ECO:0000313" key="3">
    <source>
        <dbReference type="EMBL" id="MCM6774540.1"/>
    </source>
</evidence>
<dbReference type="RefSeq" id="WP_251912231.1">
    <property type="nucleotide sequence ID" value="NZ_JAMRXG010000005.1"/>
</dbReference>
<name>A0A9X2E7Z8_9NOCA</name>
<dbReference type="Gene3D" id="3.60.20.10">
    <property type="entry name" value="Glutamine Phosphoribosylpyrophosphate, subunit 1, domain 1"/>
    <property type="match status" value="1"/>
</dbReference>
<organism evidence="3 4">
    <name type="scientific">Nocardia pulmonis</name>
    <dbReference type="NCBI Taxonomy" id="2951408"/>
    <lineage>
        <taxon>Bacteria</taxon>
        <taxon>Bacillati</taxon>
        <taxon>Actinomycetota</taxon>
        <taxon>Actinomycetes</taxon>
        <taxon>Mycobacteriales</taxon>
        <taxon>Nocardiaceae</taxon>
        <taxon>Nocardia</taxon>
    </lineage>
</organism>
<evidence type="ECO:0000313" key="4">
    <source>
        <dbReference type="Proteomes" id="UP001139157"/>
    </source>
</evidence>
<protein>
    <submittedName>
        <fullName evidence="3">Class II glutamine amidotransferase</fullName>
    </submittedName>
</protein>
<dbReference type="PROSITE" id="PS51278">
    <property type="entry name" value="GATASE_TYPE_2"/>
    <property type="match status" value="1"/>
</dbReference>
<dbReference type="InterPro" id="IPR029055">
    <property type="entry name" value="Ntn_hydrolases_N"/>
</dbReference>
<dbReference type="AlphaFoldDB" id="A0A9X2E7Z8"/>
<comment type="caution">
    <text evidence="3">The sequence shown here is derived from an EMBL/GenBank/DDBJ whole genome shotgun (WGS) entry which is preliminary data.</text>
</comment>
<keyword evidence="4" id="KW-1185">Reference proteome</keyword>
<reference evidence="3" key="1">
    <citation type="submission" date="2022-06" db="EMBL/GenBank/DDBJ databases">
        <title>Novel species in genus nocardia.</title>
        <authorList>
            <person name="Li F."/>
        </authorList>
    </citation>
    <scope>NUCLEOTIDE SEQUENCE</scope>
    <source>
        <strain evidence="3">CDC141</strain>
    </source>
</reference>
<keyword evidence="1 3" id="KW-0315">Glutamine amidotransferase</keyword>
<evidence type="ECO:0000259" key="2">
    <source>
        <dbReference type="PROSITE" id="PS51278"/>
    </source>
</evidence>
<dbReference type="CDD" id="cd00352">
    <property type="entry name" value="Gn_AT_II"/>
    <property type="match status" value="1"/>
</dbReference>
<dbReference type="SUPFAM" id="SSF56235">
    <property type="entry name" value="N-terminal nucleophile aminohydrolases (Ntn hydrolases)"/>
    <property type="match status" value="1"/>
</dbReference>
<gene>
    <name evidence="3" type="ORF">NDR86_13760</name>
</gene>
<dbReference type="InterPro" id="IPR017932">
    <property type="entry name" value="GATase_2_dom"/>
</dbReference>
<accession>A0A9X2E7Z8</accession>
<dbReference type="EMBL" id="JAMRXG010000005">
    <property type="protein sequence ID" value="MCM6774540.1"/>
    <property type="molecule type" value="Genomic_DNA"/>
</dbReference>
<dbReference type="Proteomes" id="UP001139157">
    <property type="component" value="Unassembled WGS sequence"/>
</dbReference>
<proteinExistence type="predicted"/>